<reference evidence="2 3" key="1">
    <citation type="journal article" date="2011" name="BMC Genomics">
        <title>Insight into cross-talk between intra-amoebal pathogens.</title>
        <authorList>
            <person name="Gimenez G."/>
            <person name="Bertelli C."/>
            <person name="Moliner C."/>
            <person name="Robert C."/>
            <person name="Raoult D."/>
            <person name="Fournier P.E."/>
            <person name="Greub G."/>
        </authorList>
    </citation>
    <scope>NUCLEOTIDE SEQUENCE [LARGE SCALE GENOMIC DNA]</scope>
    <source>
        <strain evidence="2 3">LLAP12</strain>
    </source>
</reference>
<feature type="transmembrane region" description="Helical" evidence="1">
    <location>
        <begin position="129"/>
        <end position="147"/>
    </location>
</feature>
<dbReference type="HOGENOM" id="CLU_1738251_0_0_6"/>
<keyword evidence="1" id="KW-0472">Membrane</keyword>
<evidence type="ECO:0000313" key="2">
    <source>
        <dbReference type="EMBL" id="EHL30184.1"/>
    </source>
</evidence>
<keyword evidence="1" id="KW-0812">Transmembrane</keyword>
<keyword evidence="3" id="KW-1185">Reference proteome</keyword>
<feature type="transmembrane region" description="Helical" evidence="1">
    <location>
        <begin position="12"/>
        <end position="38"/>
    </location>
</feature>
<dbReference type="AlphaFoldDB" id="G9ERL5"/>
<dbReference type="Proteomes" id="UP000002770">
    <property type="component" value="Unassembled WGS sequence"/>
</dbReference>
<accession>G9ERL5</accession>
<protein>
    <recommendedName>
        <fullName evidence="4">Transmembrane protein</fullName>
    </recommendedName>
</protein>
<dbReference type="STRING" id="658187.LDG_7931"/>
<organism evidence="2 3">
    <name type="scientific">Legionella drancourtii LLAP12</name>
    <dbReference type="NCBI Taxonomy" id="658187"/>
    <lineage>
        <taxon>Bacteria</taxon>
        <taxon>Pseudomonadati</taxon>
        <taxon>Pseudomonadota</taxon>
        <taxon>Gammaproteobacteria</taxon>
        <taxon>Legionellales</taxon>
        <taxon>Legionellaceae</taxon>
        <taxon>Legionella</taxon>
    </lineage>
</organism>
<keyword evidence="1" id="KW-1133">Transmembrane helix</keyword>
<feature type="transmembrane region" description="Helical" evidence="1">
    <location>
        <begin position="70"/>
        <end position="89"/>
    </location>
</feature>
<dbReference type="EMBL" id="JH413835">
    <property type="protein sequence ID" value="EHL30184.1"/>
    <property type="molecule type" value="Genomic_DNA"/>
</dbReference>
<proteinExistence type="predicted"/>
<evidence type="ECO:0000256" key="1">
    <source>
        <dbReference type="SAM" id="Phobius"/>
    </source>
</evidence>
<dbReference type="OrthoDB" id="5639325at2"/>
<evidence type="ECO:0008006" key="4">
    <source>
        <dbReference type="Google" id="ProtNLM"/>
    </source>
</evidence>
<name>G9ERL5_9GAMM</name>
<dbReference type="RefSeq" id="WP_006871821.1">
    <property type="nucleotide sequence ID" value="NZ_JH413835.1"/>
</dbReference>
<gene>
    <name evidence="2" type="ORF">LDG_7931</name>
</gene>
<dbReference type="eggNOG" id="ENOG5031E7H">
    <property type="taxonomic scope" value="Bacteria"/>
</dbReference>
<dbReference type="InParanoid" id="G9ERL5"/>
<sequence>MESNRFGGNSKLFLFGIFCLVISLGLFFFSLYILPYFLWELSYNVPDFILNLLAMYQDDYHYTSAGSKTVVWLIFFIPCIITGLISYFVSRHLDNEMYGNELNPNVDEGKSSGEIQKQLKESASFGGKILGLMIAIVVVILLLQYFIQSTV</sequence>
<evidence type="ECO:0000313" key="3">
    <source>
        <dbReference type="Proteomes" id="UP000002770"/>
    </source>
</evidence>